<reference evidence="2 3" key="1">
    <citation type="submission" date="2019-05" db="EMBL/GenBank/DDBJ databases">
        <title>Another draft genome of Portunus trituberculatus and its Hox gene families provides insights of decapod evolution.</title>
        <authorList>
            <person name="Jeong J.-H."/>
            <person name="Song I."/>
            <person name="Kim S."/>
            <person name="Choi T."/>
            <person name="Kim D."/>
            <person name="Ryu S."/>
            <person name="Kim W."/>
        </authorList>
    </citation>
    <scope>NUCLEOTIDE SEQUENCE [LARGE SCALE GENOMIC DNA]</scope>
    <source>
        <tissue evidence="2">Muscle</tissue>
    </source>
</reference>
<evidence type="ECO:0000256" key="1">
    <source>
        <dbReference type="SAM" id="MobiDB-lite"/>
    </source>
</evidence>
<name>A0A5B7F8A5_PORTR</name>
<dbReference type="AlphaFoldDB" id="A0A5B7F8A5"/>
<sequence length="84" mass="9356">MARSARPTRGPPGSSSDHQTKANLLCAATRPRPRQGRDGWRWQRTHRLAPPHAATCKAATERRAVKEEYEGCPREVGKEQPGEV</sequence>
<feature type="region of interest" description="Disordered" evidence="1">
    <location>
        <begin position="1"/>
        <end position="46"/>
    </location>
</feature>
<comment type="caution">
    <text evidence="2">The sequence shown here is derived from an EMBL/GenBank/DDBJ whole genome shotgun (WGS) entry which is preliminary data.</text>
</comment>
<dbReference type="Proteomes" id="UP000324222">
    <property type="component" value="Unassembled WGS sequence"/>
</dbReference>
<dbReference type="EMBL" id="VSRR010005017">
    <property type="protein sequence ID" value="MPC41348.1"/>
    <property type="molecule type" value="Genomic_DNA"/>
</dbReference>
<evidence type="ECO:0000313" key="3">
    <source>
        <dbReference type="Proteomes" id="UP000324222"/>
    </source>
</evidence>
<keyword evidence="3" id="KW-1185">Reference proteome</keyword>
<accession>A0A5B7F8A5</accession>
<evidence type="ECO:0000313" key="2">
    <source>
        <dbReference type="EMBL" id="MPC41348.1"/>
    </source>
</evidence>
<gene>
    <name evidence="2" type="ORF">E2C01_034936</name>
</gene>
<proteinExistence type="predicted"/>
<organism evidence="2 3">
    <name type="scientific">Portunus trituberculatus</name>
    <name type="common">Swimming crab</name>
    <name type="synonym">Neptunus trituberculatus</name>
    <dbReference type="NCBI Taxonomy" id="210409"/>
    <lineage>
        <taxon>Eukaryota</taxon>
        <taxon>Metazoa</taxon>
        <taxon>Ecdysozoa</taxon>
        <taxon>Arthropoda</taxon>
        <taxon>Crustacea</taxon>
        <taxon>Multicrustacea</taxon>
        <taxon>Malacostraca</taxon>
        <taxon>Eumalacostraca</taxon>
        <taxon>Eucarida</taxon>
        <taxon>Decapoda</taxon>
        <taxon>Pleocyemata</taxon>
        <taxon>Brachyura</taxon>
        <taxon>Eubrachyura</taxon>
        <taxon>Portunoidea</taxon>
        <taxon>Portunidae</taxon>
        <taxon>Portuninae</taxon>
        <taxon>Portunus</taxon>
    </lineage>
</organism>
<protein>
    <submittedName>
        <fullName evidence="2">Uncharacterized protein</fullName>
    </submittedName>
</protein>